<accession>A0ABU7U0C3</accession>
<evidence type="ECO:0000313" key="2">
    <source>
        <dbReference type="Proteomes" id="UP001312908"/>
    </source>
</evidence>
<evidence type="ECO:0000313" key="1">
    <source>
        <dbReference type="EMBL" id="MEE8657736.1"/>
    </source>
</evidence>
<dbReference type="Proteomes" id="UP001312908">
    <property type="component" value="Unassembled WGS sequence"/>
</dbReference>
<sequence length="970" mass="109673">MWLDQAQEHKPLWAEFDLTWYRQRYRQEIINIAGDVTDENLEAFWRNFGSAYGHSPNRYFDEVFYRRNNRSVGDGIHRGIFVSGFQHYDEIGFQECAPHWMFDETGYFIHNPDLTMRRLKDEGLRNGYDHYLRFGQKEQRVSTPFFDPDVLRISLFQARQAYFSPQGEFTRFQEDATVASLRCSWYFDPDWYLEHYPDVQEMISEGAYFCALQHYLSNDSPTAFNPNPYFDDAWYCAIYQDVATEVALGKLRNGYEHFIRFGLKEGRLPMEGAVLQPQSICTMRDNAFLSFVRTEGGTSAPEIIPPMAPDARAEVVVRRRAVLFGQLNRSPLDFQTGRAPRLTIIIPVYNDFAGLVDTLTALHGARHLSLQILLIDHSGHRFLTQLDTLARGVEIIREDGADPAHVRAQLISRIHTDKILFLKTGLVVSEASALSIIDQFDSEADLAVIAPLILDRNGRVQEAGQHLWRDGSFYSFGEGAESTCPALQCRRPCDSVGGDAYLCRKESFVRAAHEDDFAKAGYRFATLGARPRERNVACRIIYDPRLVIHNLSRDEGFEVQGDGDRAEFIKQYGDFCAYRPVKAAHSATLGASIKSLGRRVVIITDDLPEYKPYAASLRLVSTVRDMIVLGLEVTIFAISPRGAQDAKLRSFFDADVEMVQASADVTLQSFLKARARCFDYVWLDGLQLAPQIWGALTAAQDGLPLTGYVCDARQLAFETGTRRTPMMGARDGWETLPEAAVSREEELTRLLWLFQAIVVASEREVETLRKSGIEKCCSLLIGEQRETSKSFRERADLLFALPVLERGDVGYRALHWTLREIMPRLEEKLGYPVQLHVSAVPENISLLTSLRHYIHLGAPLEGKAPLEALCDTARLMIDPSDASLSLTAEAECALGRGLPVIASGEGSENGVVYVSNAPELFVEAIATLYENEEAWDVYSEYARRDAPQREDNLANLKAILMSSKSHEKDW</sequence>
<dbReference type="CDD" id="cd00761">
    <property type="entry name" value="Glyco_tranf_GTA_type"/>
    <property type="match status" value="1"/>
</dbReference>
<proteinExistence type="predicted"/>
<dbReference type="Gene3D" id="3.90.550.10">
    <property type="entry name" value="Spore Coat Polysaccharide Biosynthesis Protein SpsA, Chain A"/>
    <property type="match status" value="1"/>
</dbReference>
<comment type="caution">
    <text evidence="1">The sequence shown here is derived from an EMBL/GenBank/DDBJ whole genome shotgun (WGS) entry which is preliminary data.</text>
</comment>
<evidence type="ECO:0008006" key="3">
    <source>
        <dbReference type="Google" id="ProtNLM"/>
    </source>
</evidence>
<name>A0ABU7U0C3_9PROT</name>
<organism evidence="1 2">
    <name type="scientific">Sorlinia euscelidii</name>
    <dbReference type="NCBI Taxonomy" id="3081148"/>
    <lineage>
        <taxon>Bacteria</taxon>
        <taxon>Pseudomonadati</taxon>
        <taxon>Pseudomonadota</taxon>
        <taxon>Alphaproteobacteria</taxon>
        <taxon>Acetobacterales</taxon>
        <taxon>Acetobacteraceae</taxon>
        <taxon>Sorlinia</taxon>
    </lineage>
</organism>
<dbReference type="InterPro" id="IPR029044">
    <property type="entry name" value="Nucleotide-diphossugar_trans"/>
</dbReference>
<protein>
    <recommendedName>
        <fullName evidence="3">Glycosyltransferase 2-like domain-containing protein</fullName>
    </recommendedName>
</protein>
<gene>
    <name evidence="1" type="ORF">DOFOFD_01735</name>
</gene>
<reference evidence="1 2" key="1">
    <citation type="submission" date="2023-10" db="EMBL/GenBank/DDBJ databases">
        <title>Sorlinia euscelidii gen. nov., sp. nov., an acetic acid bacteria isolated from the gut of Euscelidius variegatus emitter.</title>
        <authorList>
            <person name="Michoud G."/>
            <person name="Marasco R."/>
            <person name="Seferji K."/>
            <person name="Gonella E."/>
            <person name="Garuglieri E."/>
            <person name="Alma A."/>
            <person name="Mapelli F."/>
            <person name="Borin S."/>
            <person name="Daffonchio D."/>
            <person name="Crotti E."/>
        </authorList>
    </citation>
    <scope>NUCLEOTIDE SEQUENCE [LARGE SCALE GENOMIC DNA]</scope>
    <source>
        <strain evidence="1 2">EV16P</strain>
    </source>
</reference>
<keyword evidence="2" id="KW-1185">Reference proteome</keyword>
<dbReference type="SUPFAM" id="SSF53448">
    <property type="entry name" value="Nucleotide-diphospho-sugar transferases"/>
    <property type="match status" value="1"/>
</dbReference>
<dbReference type="EMBL" id="JAWJZY010000001">
    <property type="protein sequence ID" value="MEE8657736.1"/>
    <property type="molecule type" value="Genomic_DNA"/>
</dbReference>